<name>A0A565AQ59_9BRAS</name>
<sequence>MGGCFSVSLPCDQVVNQCSQCFCVKVSYIHNLAENLASLEKAMGDLKAKRDDVQRKVDREEFTGRSQRLSQVQAYECPHH</sequence>
<evidence type="ECO:0000313" key="3">
    <source>
        <dbReference type="EMBL" id="VVA91182.1"/>
    </source>
</evidence>
<comment type="caution">
    <text evidence="3">The sequence shown here is derived from an EMBL/GenBank/DDBJ whole genome shotgun (WGS) entry which is preliminary data.</text>
</comment>
<dbReference type="Proteomes" id="UP000489600">
    <property type="component" value="Unassembled WGS sequence"/>
</dbReference>
<accession>A0A565AQ59</accession>
<dbReference type="OrthoDB" id="1110501at2759"/>
<keyword evidence="4" id="KW-1185">Reference proteome</keyword>
<organism evidence="3 4">
    <name type="scientific">Arabis nemorensis</name>
    <dbReference type="NCBI Taxonomy" id="586526"/>
    <lineage>
        <taxon>Eukaryota</taxon>
        <taxon>Viridiplantae</taxon>
        <taxon>Streptophyta</taxon>
        <taxon>Embryophyta</taxon>
        <taxon>Tracheophyta</taxon>
        <taxon>Spermatophyta</taxon>
        <taxon>Magnoliopsida</taxon>
        <taxon>eudicotyledons</taxon>
        <taxon>Gunneridae</taxon>
        <taxon>Pentapetalae</taxon>
        <taxon>rosids</taxon>
        <taxon>malvids</taxon>
        <taxon>Brassicales</taxon>
        <taxon>Brassicaceae</taxon>
        <taxon>Arabideae</taxon>
        <taxon>Arabis</taxon>
    </lineage>
</organism>
<dbReference type="EMBL" id="CABITT030000001">
    <property type="protein sequence ID" value="VVA91182.1"/>
    <property type="molecule type" value="Genomic_DNA"/>
</dbReference>
<feature type="region of interest" description="Disordered" evidence="2">
    <location>
        <begin position="58"/>
        <end position="80"/>
    </location>
</feature>
<evidence type="ECO:0000256" key="2">
    <source>
        <dbReference type="SAM" id="MobiDB-lite"/>
    </source>
</evidence>
<evidence type="ECO:0000256" key="1">
    <source>
        <dbReference type="SAM" id="Coils"/>
    </source>
</evidence>
<evidence type="ECO:0000313" key="4">
    <source>
        <dbReference type="Proteomes" id="UP000489600"/>
    </source>
</evidence>
<keyword evidence="1" id="KW-0175">Coiled coil</keyword>
<dbReference type="AlphaFoldDB" id="A0A565AQ59"/>
<reference evidence="3" key="1">
    <citation type="submission" date="2019-07" db="EMBL/GenBank/DDBJ databases">
        <authorList>
            <person name="Dittberner H."/>
        </authorList>
    </citation>
    <scope>NUCLEOTIDE SEQUENCE [LARGE SCALE GENOMIC DNA]</scope>
</reference>
<gene>
    <name evidence="3" type="ORF">ANE_LOCUS1627</name>
</gene>
<proteinExistence type="predicted"/>
<protein>
    <submittedName>
        <fullName evidence="3">Uncharacterized protein</fullName>
    </submittedName>
</protein>
<feature type="coiled-coil region" evidence="1">
    <location>
        <begin position="29"/>
        <end position="56"/>
    </location>
</feature>
<feature type="compositionally biased region" description="Polar residues" evidence="2">
    <location>
        <begin position="64"/>
        <end position="73"/>
    </location>
</feature>